<protein>
    <submittedName>
        <fullName evidence="1">Uncharacterized protein</fullName>
    </submittedName>
</protein>
<name>A0A397EFF8_APHAT</name>
<accession>A0A397EFF8</accession>
<comment type="caution">
    <text evidence="1">The sequence shown here is derived from an EMBL/GenBank/DDBJ whole genome shotgun (WGS) entry which is preliminary data.</text>
</comment>
<reference evidence="1 2" key="1">
    <citation type="submission" date="2018-08" db="EMBL/GenBank/DDBJ databases">
        <title>Aphanomyces genome sequencing and annotation.</title>
        <authorList>
            <person name="Minardi D."/>
            <person name="Oidtmann B."/>
            <person name="Van Der Giezen M."/>
            <person name="Studholme D.J."/>
        </authorList>
    </citation>
    <scope>NUCLEOTIDE SEQUENCE [LARGE SCALE GENOMIC DNA]</scope>
    <source>
        <strain evidence="1 2">197901</strain>
    </source>
</reference>
<sequence>MRNHVDQLNKVEKAAIARSCALVYASFSPTVQRDAANGIRDECAHCIISLLRRKFSSDEQRHATAISVYQGLHTFKFKPHVSLDVNLQAFDKMRTAVEKLEGRPLSDSHLA</sequence>
<evidence type="ECO:0000313" key="1">
    <source>
        <dbReference type="EMBL" id="RHY81001.1"/>
    </source>
</evidence>
<dbReference type="Proteomes" id="UP000266196">
    <property type="component" value="Unassembled WGS sequence"/>
</dbReference>
<gene>
    <name evidence="1" type="ORF">DYB31_015080</name>
</gene>
<proteinExistence type="predicted"/>
<dbReference type="EMBL" id="QUTE01023088">
    <property type="protein sequence ID" value="RHY81001.1"/>
    <property type="molecule type" value="Genomic_DNA"/>
</dbReference>
<dbReference type="AlphaFoldDB" id="A0A397EFF8"/>
<evidence type="ECO:0000313" key="2">
    <source>
        <dbReference type="Proteomes" id="UP000266196"/>
    </source>
</evidence>
<organism evidence="1 2">
    <name type="scientific">Aphanomyces astaci</name>
    <name type="common">Crayfish plague agent</name>
    <dbReference type="NCBI Taxonomy" id="112090"/>
    <lineage>
        <taxon>Eukaryota</taxon>
        <taxon>Sar</taxon>
        <taxon>Stramenopiles</taxon>
        <taxon>Oomycota</taxon>
        <taxon>Saprolegniomycetes</taxon>
        <taxon>Saprolegniales</taxon>
        <taxon>Verrucalvaceae</taxon>
        <taxon>Aphanomyces</taxon>
    </lineage>
</organism>